<proteinExistence type="predicted"/>
<dbReference type="PANTHER" id="PTHR31145">
    <property type="entry name" value="INTEGRAL MEMBRANE PROTEIN (AFU_ORTHOLOGUE AFUA_7G01610)"/>
    <property type="match status" value="1"/>
</dbReference>
<name>A0A507C2F6_9FUNG</name>
<feature type="transmembrane region" description="Helical" evidence="2">
    <location>
        <begin position="456"/>
        <end position="476"/>
    </location>
</feature>
<evidence type="ECO:0000256" key="3">
    <source>
        <dbReference type="SAM" id="SignalP"/>
    </source>
</evidence>
<comment type="caution">
    <text evidence="5">The sequence shown here is derived from an EMBL/GenBank/DDBJ whole genome shotgun (WGS) entry which is preliminary data.</text>
</comment>
<dbReference type="RefSeq" id="XP_031023507.1">
    <property type="nucleotide sequence ID" value="XM_031170529.1"/>
</dbReference>
<dbReference type="GeneID" id="42005826"/>
<keyword evidence="3" id="KW-0732">Signal</keyword>
<feature type="transmembrane region" description="Helical" evidence="2">
    <location>
        <begin position="420"/>
        <end position="444"/>
    </location>
</feature>
<feature type="domain" description="TRP C-terminal" evidence="4">
    <location>
        <begin position="205"/>
        <end position="591"/>
    </location>
</feature>
<evidence type="ECO:0000256" key="2">
    <source>
        <dbReference type="SAM" id="Phobius"/>
    </source>
</evidence>
<feature type="transmembrane region" description="Helical" evidence="2">
    <location>
        <begin position="340"/>
        <end position="364"/>
    </location>
</feature>
<keyword evidence="2" id="KW-0472">Membrane</keyword>
<dbReference type="EMBL" id="QEAO01000032">
    <property type="protein sequence ID" value="TPX32264.1"/>
    <property type="molecule type" value="Genomic_DNA"/>
</dbReference>
<dbReference type="OrthoDB" id="2115177at2759"/>
<dbReference type="InterPro" id="IPR040241">
    <property type="entry name" value="TRP_Flc/Pkd2-like"/>
</dbReference>
<feature type="transmembrane region" description="Helical" evidence="2">
    <location>
        <begin position="567"/>
        <end position="591"/>
    </location>
</feature>
<feature type="region of interest" description="Disordered" evidence="1">
    <location>
        <begin position="615"/>
        <end position="651"/>
    </location>
</feature>
<evidence type="ECO:0000259" key="4">
    <source>
        <dbReference type="Pfam" id="PF06011"/>
    </source>
</evidence>
<evidence type="ECO:0000313" key="6">
    <source>
        <dbReference type="Proteomes" id="UP000319731"/>
    </source>
</evidence>
<feature type="transmembrane region" description="Helical" evidence="2">
    <location>
        <begin position="193"/>
        <end position="216"/>
    </location>
</feature>
<keyword evidence="2" id="KW-1133">Transmembrane helix</keyword>
<dbReference type="AlphaFoldDB" id="A0A507C2F6"/>
<sequence length="651" mass="69635">MSPISGLLLLVSFLISSARSASVGRVDICGITTDGTTLDATMPSSLITLNNTVVNFDGPTMTLALTMSGLLASPIGTACVGQGCGANPQMLINIKTFGMVLITATAPLCALVSCPMQAGDFNFTYSLTLPVTGLPPSLFSSGGPPILEFDINTLWYSDPAVSPTFKTDFLVSGATANNFISCNTIRFEMRNTAYNLGLSLGTAGVAIISGIATILASASNIAFNTLVSRDVTYNPDPVTIIMFVQFASRLGQLSIDYPPTYQGFTGKLGWASLSFPWTTLPAYLQPASQMVTVVSGAANEASFPILKKRGADYSSSGLGVVTGLDLWALIVGVAPGSLLFGVLSVLAIAIGAVVIGLPVFTLLLSRSMIKTDSVESFFGAFKKLAFYFCGILTRVFIVAMIPVLTVSFRTFQTQATSLNFIIAIIAVALYAILLIGAAAAIVHTKRKDLDSSDSKVNIILGPLFAVYHPMDWTMFFVDYVYGIGQAVAVGLIGSNGLAQCIILGSTEVIMLFFYVILRPRKGVFANIVLILTSIIRCACVGIAWTFLPRFNFTNDMKAMLGYAEIALFLVLMIVFLIISLINLIRGIVFAIKSCHRSRKTHRVSPIVYTNQNKRPPYWRSKVHPSSESEEGGTRLLAKNRKAKKSAAMSPA</sequence>
<feature type="chain" id="PRO_5021458229" description="TRP C-terminal domain-containing protein" evidence="3">
    <location>
        <begin position="21"/>
        <end position="651"/>
    </location>
</feature>
<dbReference type="PANTHER" id="PTHR31145:SF6">
    <property type="entry name" value="INTEGRAL MEMBRANE PROTEIN (AFU_ORTHOLOGUE AFUA_7G01610)"/>
    <property type="match status" value="1"/>
</dbReference>
<keyword evidence="6" id="KW-1185">Reference proteome</keyword>
<feature type="transmembrane region" description="Helical" evidence="2">
    <location>
        <begin position="384"/>
        <end position="408"/>
    </location>
</feature>
<dbReference type="Pfam" id="PF06011">
    <property type="entry name" value="TRP"/>
    <property type="match status" value="1"/>
</dbReference>
<evidence type="ECO:0000256" key="1">
    <source>
        <dbReference type="SAM" id="MobiDB-lite"/>
    </source>
</evidence>
<dbReference type="GO" id="GO:0055085">
    <property type="term" value="P:transmembrane transport"/>
    <property type="evidence" value="ECO:0007669"/>
    <property type="project" value="TreeGrafter"/>
</dbReference>
<organism evidence="5 6">
    <name type="scientific">Synchytrium microbalum</name>
    <dbReference type="NCBI Taxonomy" id="1806994"/>
    <lineage>
        <taxon>Eukaryota</taxon>
        <taxon>Fungi</taxon>
        <taxon>Fungi incertae sedis</taxon>
        <taxon>Chytridiomycota</taxon>
        <taxon>Chytridiomycota incertae sedis</taxon>
        <taxon>Chytridiomycetes</taxon>
        <taxon>Synchytriales</taxon>
        <taxon>Synchytriaceae</taxon>
        <taxon>Synchytrium</taxon>
    </lineage>
</organism>
<feature type="transmembrane region" description="Helical" evidence="2">
    <location>
        <begin position="316"/>
        <end position="334"/>
    </location>
</feature>
<keyword evidence="2" id="KW-0812">Transmembrane</keyword>
<evidence type="ECO:0000313" key="5">
    <source>
        <dbReference type="EMBL" id="TPX32264.1"/>
    </source>
</evidence>
<reference evidence="5 6" key="1">
    <citation type="journal article" date="2019" name="Sci. Rep.">
        <title>Comparative genomics of chytrid fungi reveal insights into the obligate biotrophic and pathogenic lifestyle of Synchytrium endobioticum.</title>
        <authorList>
            <person name="van de Vossenberg B.T.L.H."/>
            <person name="Warris S."/>
            <person name="Nguyen H.D.T."/>
            <person name="van Gent-Pelzer M.P.E."/>
            <person name="Joly D.L."/>
            <person name="van de Geest H.C."/>
            <person name="Bonants P.J.M."/>
            <person name="Smith D.S."/>
            <person name="Levesque C.A."/>
            <person name="van der Lee T.A.J."/>
        </authorList>
    </citation>
    <scope>NUCLEOTIDE SEQUENCE [LARGE SCALE GENOMIC DNA]</scope>
    <source>
        <strain evidence="5 6">JEL517</strain>
    </source>
</reference>
<dbReference type="InterPro" id="IPR010308">
    <property type="entry name" value="TRP_C"/>
</dbReference>
<dbReference type="Proteomes" id="UP000319731">
    <property type="component" value="Unassembled WGS sequence"/>
</dbReference>
<dbReference type="GO" id="GO:0016020">
    <property type="term" value="C:membrane"/>
    <property type="evidence" value="ECO:0007669"/>
    <property type="project" value="TreeGrafter"/>
</dbReference>
<feature type="transmembrane region" description="Helical" evidence="2">
    <location>
        <begin position="524"/>
        <end position="547"/>
    </location>
</feature>
<feature type="transmembrane region" description="Helical" evidence="2">
    <location>
        <begin position="496"/>
        <end position="517"/>
    </location>
</feature>
<protein>
    <recommendedName>
        <fullName evidence="4">TRP C-terminal domain-containing protein</fullName>
    </recommendedName>
</protein>
<accession>A0A507C2F6</accession>
<gene>
    <name evidence="5" type="ORF">SmJEL517_g04601</name>
</gene>
<feature type="signal peptide" evidence="3">
    <location>
        <begin position="1"/>
        <end position="20"/>
    </location>
</feature>